<keyword evidence="3" id="KW-0472">Membrane</keyword>
<dbReference type="InterPro" id="IPR050739">
    <property type="entry name" value="MFP"/>
</dbReference>
<evidence type="ECO:0000256" key="2">
    <source>
        <dbReference type="SAM" id="MobiDB-lite"/>
    </source>
</evidence>
<dbReference type="Pfam" id="PF25917">
    <property type="entry name" value="BSH_RND"/>
    <property type="match status" value="1"/>
</dbReference>
<dbReference type="SUPFAM" id="SSF111369">
    <property type="entry name" value="HlyD-like secretion proteins"/>
    <property type="match status" value="3"/>
</dbReference>
<dbReference type="Pfam" id="PF25876">
    <property type="entry name" value="HH_MFP_RND"/>
    <property type="match status" value="1"/>
</dbReference>
<comment type="subcellular location">
    <subcellularLocation>
        <location evidence="1">Cell envelope</location>
    </subcellularLocation>
</comment>
<organism evidence="6 7">
    <name type="scientific">Ancylobacter amanitiformis</name>
    <dbReference type="NCBI Taxonomy" id="217069"/>
    <lineage>
        <taxon>Bacteria</taxon>
        <taxon>Pseudomonadati</taxon>
        <taxon>Pseudomonadota</taxon>
        <taxon>Alphaproteobacteria</taxon>
        <taxon>Hyphomicrobiales</taxon>
        <taxon>Xanthobacteraceae</taxon>
        <taxon>Ancylobacter</taxon>
    </lineage>
</organism>
<sequence length="441" mass="47076">MPLAGPDRVPGRLPVLDAEMDTELEPIPARDAHESPERENTSGFCAPGRAPTMGGKPAAGTTSAGKVEPPAGAEGQDNRQRRLRLLLLFGGFLLFAAAAWWLWANVFAGDVESTENAYTNVELAQVTPLVSAPVKRVRVVESQKVAAGDVLVELDDADLRLAVSQAEAALGKARRRVWQLEANDASLEGQEKVRSAEEATARADLARAQADLDKALLDEDRTQKLSSHGWAPTQRLDDAHTSVRQARAAVAQAEASIAVAQAAQHAATGARRANQALLENATVETNPEVAAARAQLDQARLDLDRAIIRAPVDGIVDPRRIAVGQRVQAGAPIMVVVPLQDMHVEANFKEVQLARVRPGQPVRLTSDLYGSDIVYRGRVGGFAGGTGAAFAAIPAQNATGNWIKVVQRLPVRIDLDPAELRTHPLRVGLSMHATIDLSGSH</sequence>
<dbReference type="InterPro" id="IPR058624">
    <property type="entry name" value="MdtA-like_HH"/>
</dbReference>
<dbReference type="InterPro" id="IPR058625">
    <property type="entry name" value="MdtA-like_BSH"/>
</dbReference>
<protein>
    <submittedName>
        <fullName evidence="6">Membrane fusion protein (Multidrug efflux system)</fullName>
    </submittedName>
</protein>
<evidence type="ECO:0000313" key="6">
    <source>
        <dbReference type="EMBL" id="MDQ0512085.1"/>
    </source>
</evidence>
<feature type="domain" description="Multidrug resistance protein MdtA-like barrel-sandwich hybrid" evidence="5">
    <location>
        <begin position="123"/>
        <end position="337"/>
    </location>
</feature>
<feature type="region of interest" description="Disordered" evidence="2">
    <location>
        <begin position="1"/>
        <end position="76"/>
    </location>
</feature>
<evidence type="ECO:0000259" key="5">
    <source>
        <dbReference type="Pfam" id="PF25917"/>
    </source>
</evidence>
<evidence type="ECO:0000259" key="4">
    <source>
        <dbReference type="Pfam" id="PF25876"/>
    </source>
</evidence>
<feature type="compositionally biased region" description="Basic and acidic residues" evidence="2">
    <location>
        <begin position="28"/>
        <end position="40"/>
    </location>
</feature>
<name>A0ABU0LTY0_9HYPH</name>
<keyword evidence="7" id="KW-1185">Reference proteome</keyword>
<comment type="caution">
    <text evidence="6">The sequence shown here is derived from an EMBL/GenBank/DDBJ whole genome shotgun (WGS) entry which is preliminary data.</text>
</comment>
<feature type="transmembrane region" description="Helical" evidence="3">
    <location>
        <begin position="85"/>
        <end position="103"/>
    </location>
</feature>
<dbReference type="PANTHER" id="PTHR30386">
    <property type="entry name" value="MEMBRANE FUSION SUBUNIT OF EMRAB-TOLC MULTIDRUG EFFLUX PUMP"/>
    <property type="match status" value="1"/>
</dbReference>
<keyword evidence="3" id="KW-1133">Transmembrane helix</keyword>
<keyword evidence="3" id="KW-0812">Transmembrane</keyword>
<dbReference type="EMBL" id="JAUSVR010000009">
    <property type="protein sequence ID" value="MDQ0512085.1"/>
    <property type="molecule type" value="Genomic_DNA"/>
</dbReference>
<accession>A0ABU0LTY0</accession>
<dbReference type="Gene3D" id="2.40.30.170">
    <property type="match status" value="1"/>
</dbReference>
<evidence type="ECO:0000256" key="3">
    <source>
        <dbReference type="SAM" id="Phobius"/>
    </source>
</evidence>
<dbReference type="Gene3D" id="1.10.287.470">
    <property type="entry name" value="Helix hairpin bin"/>
    <property type="match status" value="2"/>
</dbReference>
<dbReference type="Proteomes" id="UP001235094">
    <property type="component" value="Unassembled WGS sequence"/>
</dbReference>
<dbReference type="PANTHER" id="PTHR30386:SF19">
    <property type="entry name" value="MULTIDRUG EXPORT PROTEIN EMRA-RELATED"/>
    <property type="match status" value="1"/>
</dbReference>
<evidence type="ECO:0000313" key="7">
    <source>
        <dbReference type="Proteomes" id="UP001235094"/>
    </source>
</evidence>
<dbReference type="RefSeq" id="WP_306890758.1">
    <property type="nucleotide sequence ID" value="NZ_JAUSVR010000009.1"/>
</dbReference>
<feature type="domain" description="Multidrug resistance protein MdtA-like alpha-helical hairpin" evidence="4">
    <location>
        <begin position="198"/>
        <end position="261"/>
    </location>
</feature>
<gene>
    <name evidence="6" type="ORF">QOZ99_002985</name>
</gene>
<proteinExistence type="predicted"/>
<evidence type="ECO:0000256" key="1">
    <source>
        <dbReference type="ARBA" id="ARBA00004196"/>
    </source>
</evidence>
<reference evidence="6 7" key="1">
    <citation type="submission" date="2023-07" db="EMBL/GenBank/DDBJ databases">
        <title>Genomic Encyclopedia of Type Strains, Phase IV (KMG-IV): sequencing the most valuable type-strain genomes for metagenomic binning, comparative biology and taxonomic classification.</title>
        <authorList>
            <person name="Goeker M."/>
        </authorList>
    </citation>
    <scope>NUCLEOTIDE SEQUENCE [LARGE SCALE GENOMIC DNA]</scope>
    <source>
        <strain evidence="6 7">DSM 15561</strain>
    </source>
</reference>
<dbReference type="Gene3D" id="2.40.50.100">
    <property type="match status" value="1"/>
</dbReference>